<evidence type="ECO:0000313" key="3">
    <source>
        <dbReference type="Proteomes" id="UP001140206"/>
    </source>
</evidence>
<evidence type="ECO:0000259" key="1">
    <source>
        <dbReference type="Pfam" id="PF03478"/>
    </source>
</evidence>
<organism evidence="2 3">
    <name type="scientific">Rhynchospora pubera</name>
    <dbReference type="NCBI Taxonomy" id="906938"/>
    <lineage>
        <taxon>Eukaryota</taxon>
        <taxon>Viridiplantae</taxon>
        <taxon>Streptophyta</taxon>
        <taxon>Embryophyta</taxon>
        <taxon>Tracheophyta</taxon>
        <taxon>Spermatophyta</taxon>
        <taxon>Magnoliopsida</taxon>
        <taxon>Liliopsida</taxon>
        <taxon>Poales</taxon>
        <taxon>Cyperaceae</taxon>
        <taxon>Cyperoideae</taxon>
        <taxon>Rhynchosporeae</taxon>
        <taxon>Rhynchospora</taxon>
    </lineage>
</organism>
<name>A0AAV8EG89_9POAL</name>
<comment type="caution">
    <text evidence="2">The sequence shown here is derived from an EMBL/GenBank/DDBJ whole genome shotgun (WGS) entry which is preliminary data.</text>
</comment>
<feature type="domain" description="KIB1-4 beta-propeller" evidence="1">
    <location>
        <begin position="78"/>
        <end position="315"/>
    </location>
</feature>
<dbReference type="Proteomes" id="UP001140206">
    <property type="component" value="Chromosome 3"/>
</dbReference>
<proteinExistence type="predicted"/>
<dbReference type="InterPro" id="IPR050942">
    <property type="entry name" value="F-box_BR-signaling"/>
</dbReference>
<reference evidence="2" key="1">
    <citation type="submission" date="2022-08" db="EMBL/GenBank/DDBJ databases">
        <authorList>
            <person name="Marques A."/>
        </authorList>
    </citation>
    <scope>NUCLEOTIDE SEQUENCE</scope>
    <source>
        <strain evidence="2">RhyPub2mFocal</strain>
        <tissue evidence="2">Leaves</tissue>
    </source>
</reference>
<dbReference type="AlphaFoldDB" id="A0AAV8EG89"/>
<dbReference type="EMBL" id="JAMFTS010000003">
    <property type="protein sequence ID" value="KAJ4780142.1"/>
    <property type="molecule type" value="Genomic_DNA"/>
</dbReference>
<dbReference type="PANTHER" id="PTHR44259:SF114">
    <property type="entry name" value="OS06G0707300 PROTEIN"/>
    <property type="match status" value="1"/>
</dbReference>
<dbReference type="PANTHER" id="PTHR44259">
    <property type="entry name" value="OS07G0183000 PROTEIN-RELATED"/>
    <property type="match status" value="1"/>
</dbReference>
<evidence type="ECO:0000313" key="2">
    <source>
        <dbReference type="EMBL" id="KAJ4780142.1"/>
    </source>
</evidence>
<keyword evidence="3" id="KW-1185">Reference proteome</keyword>
<dbReference type="SUPFAM" id="SSF82171">
    <property type="entry name" value="DPP6 N-terminal domain-like"/>
    <property type="match status" value="1"/>
</dbReference>
<dbReference type="Pfam" id="PF03478">
    <property type="entry name" value="Beta-prop_KIB1-4"/>
    <property type="match status" value="1"/>
</dbReference>
<accession>A0AAV8EG89</accession>
<dbReference type="InterPro" id="IPR005174">
    <property type="entry name" value="KIB1-4_b-propeller"/>
</dbReference>
<sequence length="356" mass="41224">MVVSLKRTKSTSMDWASLPTELLYLINRELCHLPDYVSFRAVCNSWQISAPISNPPPQPFPWILAESTEYGPYDRLCFFSFLSKKSFTIPLPLQLHGKLCGEPAHDGYLHFYQNSGEEMSLFNPLTNHLVDLPPLDDPSFSYRTLHRRGDYAIVWNGLCGYSKLAFCRLRDKKWTSIECPGYAYCCLCHDGVFFSFDCRTGETRIVDIDTSDLIGVIQSPRPHKEAYVFLIESFGEILWVEMLNFGNGDYWSFQLRHIHFRIYKLKVHLDSGKSNRSWVQTDNIGDCVLFIREKCGVSIKASQFHGSVRNCIYFRRVRNGRSVICRYSIDDGGIEEIPCIFKNWHFFVPTLHYLNS</sequence>
<gene>
    <name evidence="2" type="ORF">LUZ62_064399</name>
</gene>
<protein>
    <submittedName>
        <fullName evidence="2">F-box protein skip23</fullName>
    </submittedName>
</protein>